<evidence type="ECO:0000313" key="3">
    <source>
        <dbReference type="Proteomes" id="UP000319801"/>
    </source>
</evidence>
<dbReference type="Proteomes" id="UP000319801">
    <property type="component" value="Unassembled WGS sequence"/>
</dbReference>
<proteinExistence type="predicted"/>
<organism evidence="2 3">
    <name type="scientific">Bagarius yarrelli</name>
    <name type="common">Goonch</name>
    <name type="synonym">Bagrus yarrelli</name>
    <dbReference type="NCBI Taxonomy" id="175774"/>
    <lineage>
        <taxon>Eukaryota</taxon>
        <taxon>Metazoa</taxon>
        <taxon>Chordata</taxon>
        <taxon>Craniata</taxon>
        <taxon>Vertebrata</taxon>
        <taxon>Euteleostomi</taxon>
        <taxon>Actinopterygii</taxon>
        <taxon>Neopterygii</taxon>
        <taxon>Teleostei</taxon>
        <taxon>Ostariophysi</taxon>
        <taxon>Siluriformes</taxon>
        <taxon>Sisoridae</taxon>
        <taxon>Sisorinae</taxon>
        <taxon>Bagarius</taxon>
    </lineage>
</organism>
<keyword evidence="3" id="KW-1185">Reference proteome</keyword>
<accession>A0A556UEQ7</accession>
<name>A0A556UEQ7_BAGYA</name>
<feature type="region of interest" description="Disordered" evidence="1">
    <location>
        <begin position="1"/>
        <end position="40"/>
    </location>
</feature>
<dbReference type="EMBL" id="VCAZ01000066">
    <property type="protein sequence ID" value="TSO37090.1"/>
    <property type="molecule type" value="Genomic_DNA"/>
</dbReference>
<sequence length="78" mass="9104">MVKKKTGDLMCQSREQREDGEQHDVRVMNTEESESIKPQRRDLELLPANQMNGNSKCNISMLCVKNLHFHIHNKPTKK</sequence>
<evidence type="ECO:0000313" key="2">
    <source>
        <dbReference type="EMBL" id="TSO37090.1"/>
    </source>
</evidence>
<reference evidence="2 3" key="1">
    <citation type="journal article" date="2019" name="Genome Biol. Evol.">
        <title>Whole-Genome Sequencing of the Giant Devil Catfish, Bagarius yarrelli.</title>
        <authorList>
            <person name="Jiang W."/>
            <person name="Lv Y."/>
            <person name="Cheng L."/>
            <person name="Yang K."/>
            <person name="Chao B."/>
            <person name="Wang X."/>
            <person name="Li Y."/>
            <person name="Pan X."/>
            <person name="You X."/>
            <person name="Zhang Y."/>
            <person name="Yang J."/>
            <person name="Li J."/>
            <person name="Zhang X."/>
            <person name="Liu S."/>
            <person name="Sun C."/>
            <person name="Yang J."/>
            <person name="Shi Q."/>
        </authorList>
    </citation>
    <scope>NUCLEOTIDE SEQUENCE [LARGE SCALE GENOMIC DNA]</scope>
    <source>
        <strain evidence="2">JWS20170419001</strain>
        <tissue evidence="2">Muscle</tissue>
    </source>
</reference>
<feature type="compositionally biased region" description="Basic and acidic residues" evidence="1">
    <location>
        <begin position="14"/>
        <end position="26"/>
    </location>
</feature>
<dbReference type="AlphaFoldDB" id="A0A556UEQ7"/>
<protein>
    <submittedName>
        <fullName evidence="2">Uncharacterized protein</fullName>
    </submittedName>
</protein>
<gene>
    <name evidence="2" type="ORF">Baya_10057</name>
</gene>
<evidence type="ECO:0000256" key="1">
    <source>
        <dbReference type="SAM" id="MobiDB-lite"/>
    </source>
</evidence>
<comment type="caution">
    <text evidence="2">The sequence shown here is derived from an EMBL/GenBank/DDBJ whole genome shotgun (WGS) entry which is preliminary data.</text>
</comment>